<keyword evidence="1 4" id="KW-0349">Heme</keyword>
<dbReference type="GO" id="GO:0046872">
    <property type="term" value="F:metal ion binding"/>
    <property type="evidence" value="ECO:0007669"/>
    <property type="project" value="UniProtKB-KW"/>
</dbReference>
<dbReference type="EMBL" id="CP154858">
    <property type="protein sequence ID" value="XDT71327.1"/>
    <property type="molecule type" value="Genomic_DNA"/>
</dbReference>
<dbReference type="GO" id="GO:0009055">
    <property type="term" value="F:electron transfer activity"/>
    <property type="evidence" value="ECO:0007669"/>
    <property type="project" value="InterPro"/>
</dbReference>
<evidence type="ECO:0000256" key="3">
    <source>
        <dbReference type="ARBA" id="ARBA00023004"/>
    </source>
</evidence>
<dbReference type="AlphaFoldDB" id="A0AB39UTL4"/>
<sequence>MTLRIVGITALTTLLAGCGGHMHDGDDMAWQFREYSSLGEQIYFTGRGEDGRQIPFSGGHHHMRMHGGGCVTCHGADREGGQVMWPRFWVRAPALTPEALGLNESGAHEDGHADGDHEHEAYTAETLKRAIIEGVEPDGRRLDDAMPRWALSPAEAEALVAYLMSE</sequence>
<evidence type="ECO:0000256" key="1">
    <source>
        <dbReference type="ARBA" id="ARBA00022617"/>
    </source>
</evidence>
<dbReference type="PROSITE" id="PS51257">
    <property type="entry name" value="PROKAR_LIPOPROTEIN"/>
    <property type="match status" value="1"/>
</dbReference>
<proteinExistence type="predicted"/>
<organism evidence="6">
    <name type="scientific">Thermohahella caldifontis</name>
    <dbReference type="NCBI Taxonomy" id="3142973"/>
    <lineage>
        <taxon>Bacteria</taxon>
        <taxon>Pseudomonadati</taxon>
        <taxon>Pseudomonadota</taxon>
        <taxon>Gammaproteobacteria</taxon>
        <taxon>Oceanospirillales</taxon>
        <taxon>Hahellaceae</taxon>
        <taxon>Thermohahella</taxon>
    </lineage>
</organism>
<accession>A0AB39UTL4</accession>
<protein>
    <submittedName>
        <fullName evidence="6">Cytochrome c</fullName>
    </submittedName>
</protein>
<reference evidence="6" key="1">
    <citation type="submission" date="2024-05" db="EMBL/GenBank/DDBJ databases">
        <title>Genome sequencing of novel strain.</title>
        <authorList>
            <person name="Ganbat D."/>
            <person name="Ganbat S."/>
            <person name="Lee S.-J."/>
        </authorList>
    </citation>
    <scope>NUCLEOTIDE SEQUENCE</scope>
    <source>
        <strain evidence="6">SMD15-11</strain>
    </source>
</reference>
<keyword evidence="3 4" id="KW-0408">Iron</keyword>
<evidence type="ECO:0000256" key="4">
    <source>
        <dbReference type="PROSITE-ProRule" id="PRU00433"/>
    </source>
</evidence>
<evidence type="ECO:0000256" key="2">
    <source>
        <dbReference type="ARBA" id="ARBA00022723"/>
    </source>
</evidence>
<evidence type="ECO:0000259" key="5">
    <source>
        <dbReference type="PROSITE" id="PS51007"/>
    </source>
</evidence>
<dbReference type="KEGG" id="tcd:AAIA72_10985"/>
<dbReference type="SUPFAM" id="SSF46626">
    <property type="entry name" value="Cytochrome c"/>
    <property type="match status" value="1"/>
</dbReference>
<dbReference type="PROSITE" id="PS51007">
    <property type="entry name" value="CYTC"/>
    <property type="match status" value="1"/>
</dbReference>
<dbReference type="Pfam" id="PF00034">
    <property type="entry name" value="Cytochrom_C"/>
    <property type="match status" value="1"/>
</dbReference>
<dbReference type="RefSeq" id="WP_369600362.1">
    <property type="nucleotide sequence ID" value="NZ_CP154858.1"/>
</dbReference>
<dbReference type="Gene3D" id="1.10.760.10">
    <property type="entry name" value="Cytochrome c-like domain"/>
    <property type="match status" value="1"/>
</dbReference>
<gene>
    <name evidence="6" type="ORF">AAIA72_10985</name>
</gene>
<name>A0AB39UTL4_9GAMM</name>
<feature type="domain" description="Cytochrome c" evidence="5">
    <location>
        <begin position="34"/>
        <end position="166"/>
    </location>
</feature>
<dbReference type="InterPro" id="IPR009056">
    <property type="entry name" value="Cyt_c-like_dom"/>
</dbReference>
<dbReference type="InterPro" id="IPR036909">
    <property type="entry name" value="Cyt_c-like_dom_sf"/>
</dbReference>
<keyword evidence="2 4" id="KW-0479">Metal-binding</keyword>
<evidence type="ECO:0000313" key="6">
    <source>
        <dbReference type="EMBL" id="XDT71327.1"/>
    </source>
</evidence>
<dbReference type="GO" id="GO:0020037">
    <property type="term" value="F:heme binding"/>
    <property type="evidence" value="ECO:0007669"/>
    <property type="project" value="InterPro"/>
</dbReference>